<name>A0A9Q8PJG5_PASFU</name>
<reference evidence="1" key="2">
    <citation type="journal article" date="2022" name="Microb. Genom.">
        <title>A chromosome-scale genome assembly of the tomato pathogen Cladosporium fulvum reveals a compartmentalized genome architecture and the presence of a dispensable chromosome.</title>
        <authorList>
            <person name="Zaccaron A.Z."/>
            <person name="Chen L.H."/>
            <person name="Samaras A."/>
            <person name="Stergiopoulos I."/>
        </authorList>
    </citation>
    <scope>NUCLEOTIDE SEQUENCE</scope>
    <source>
        <strain evidence="1">Race5_Kim</strain>
    </source>
</reference>
<proteinExistence type="predicted"/>
<gene>
    <name evidence="1" type="ORF">CLAFUR5_12518</name>
</gene>
<dbReference type="GeneID" id="71992396"/>
<organism evidence="1 2">
    <name type="scientific">Passalora fulva</name>
    <name type="common">Tomato leaf mold</name>
    <name type="synonym">Cladosporium fulvum</name>
    <dbReference type="NCBI Taxonomy" id="5499"/>
    <lineage>
        <taxon>Eukaryota</taxon>
        <taxon>Fungi</taxon>
        <taxon>Dikarya</taxon>
        <taxon>Ascomycota</taxon>
        <taxon>Pezizomycotina</taxon>
        <taxon>Dothideomycetes</taxon>
        <taxon>Dothideomycetidae</taxon>
        <taxon>Mycosphaerellales</taxon>
        <taxon>Mycosphaerellaceae</taxon>
        <taxon>Fulvia</taxon>
    </lineage>
</organism>
<accession>A0A9Q8PJG5</accession>
<protein>
    <submittedName>
        <fullName evidence="1">Uncharacterized protein</fullName>
    </submittedName>
</protein>
<evidence type="ECO:0000313" key="1">
    <source>
        <dbReference type="EMBL" id="UJO23540.1"/>
    </source>
</evidence>
<evidence type="ECO:0000313" key="2">
    <source>
        <dbReference type="Proteomes" id="UP000756132"/>
    </source>
</evidence>
<dbReference type="AlphaFoldDB" id="A0A9Q8PJG5"/>
<dbReference type="RefSeq" id="XP_047767906.1">
    <property type="nucleotide sequence ID" value="XM_047911666.1"/>
</dbReference>
<sequence length="167" mass="18709">MPIIKDEYYHTISTSQSPAQRVSTVASETLAGNVERSRRHQLRYRKEAREICGSKNNAWLDESETREMVEMKTNVHDTVPGARAVYETASIRMAELSRAPKVSIAIFKWRSGGTLTGTAVPMDMSGNGKDIHDLLLRCLASIKTEGHEPTTEKVELRWSVRGFTGTE</sequence>
<reference evidence="1" key="1">
    <citation type="submission" date="2021-12" db="EMBL/GenBank/DDBJ databases">
        <authorList>
            <person name="Zaccaron A."/>
            <person name="Stergiopoulos I."/>
        </authorList>
    </citation>
    <scope>NUCLEOTIDE SEQUENCE</scope>
    <source>
        <strain evidence="1">Race5_Kim</strain>
    </source>
</reference>
<dbReference type="Proteomes" id="UP000756132">
    <property type="component" value="Chromosome 11"/>
</dbReference>
<keyword evidence="2" id="KW-1185">Reference proteome</keyword>
<dbReference type="KEGG" id="ffu:CLAFUR5_12518"/>
<dbReference type="EMBL" id="CP090173">
    <property type="protein sequence ID" value="UJO23540.1"/>
    <property type="molecule type" value="Genomic_DNA"/>
</dbReference>